<protein>
    <submittedName>
        <fullName evidence="1">Uncharacterized protein</fullName>
    </submittedName>
</protein>
<organism evidence="1 2">
    <name type="scientific">Candidatus Roizmanbacteria bacterium CG_4_10_14_0_8_um_filter_33_9</name>
    <dbReference type="NCBI Taxonomy" id="1974826"/>
    <lineage>
        <taxon>Bacteria</taxon>
        <taxon>Candidatus Roizmaniibacteriota</taxon>
    </lineage>
</organism>
<proteinExistence type="predicted"/>
<evidence type="ECO:0000313" key="1">
    <source>
        <dbReference type="EMBL" id="PIY72052.1"/>
    </source>
</evidence>
<dbReference type="InterPro" id="IPR006691">
    <property type="entry name" value="GyrA/parC_rep"/>
</dbReference>
<dbReference type="Proteomes" id="UP000229401">
    <property type="component" value="Unassembled WGS sequence"/>
</dbReference>
<dbReference type="AlphaFoldDB" id="A0A2M7QIC9"/>
<reference evidence="2" key="1">
    <citation type="submission" date="2017-09" db="EMBL/GenBank/DDBJ databases">
        <title>Depth-based differentiation of microbial function through sediment-hosted aquifers and enrichment of novel symbionts in the deep terrestrial subsurface.</title>
        <authorList>
            <person name="Probst A.J."/>
            <person name="Ladd B."/>
            <person name="Jarett J.K."/>
            <person name="Geller-Mcgrath D.E."/>
            <person name="Sieber C.M.K."/>
            <person name="Emerson J.B."/>
            <person name="Anantharaman K."/>
            <person name="Thomas B.C."/>
            <person name="Malmstrom R."/>
            <person name="Stieglmeier M."/>
            <person name="Klingl A."/>
            <person name="Woyke T."/>
            <person name="Ryan C.M."/>
            <person name="Banfield J.F."/>
        </authorList>
    </citation>
    <scope>NUCLEOTIDE SEQUENCE [LARGE SCALE GENOMIC DNA]</scope>
</reference>
<gene>
    <name evidence="1" type="ORF">COY87_03000</name>
</gene>
<dbReference type="GO" id="GO:0003916">
    <property type="term" value="F:DNA topoisomerase activity"/>
    <property type="evidence" value="ECO:0007669"/>
    <property type="project" value="InterPro"/>
</dbReference>
<comment type="caution">
    <text evidence="1">The sequence shown here is derived from an EMBL/GenBank/DDBJ whole genome shotgun (WGS) entry which is preliminary data.</text>
</comment>
<sequence length="32" mass="3486">LTTIPPRSRSAKGVILMRFSDKTDRVVSAALV</sequence>
<accession>A0A2M7QIC9</accession>
<feature type="non-terminal residue" evidence="1">
    <location>
        <position position="1"/>
    </location>
</feature>
<name>A0A2M7QIC9_9BACT</name>
<evidence type="ECO:0000313" key="2">
    <source>
        <dbReference type="Proteomes" id="UP000229401"/>
    </source>
</evidence>
<dbReference type="EMBL" id="PFLI01000102">
    <property type="protein sequence ID" value="PIY72052.1"/>
    <property type="molecule type" value="Genomic_DNA"/>
</dbReference>
<dbReference type="GO" id="GO:0006265">
    <property type="term" value="P:DNA topological change"/>
    <property type="evidence" value="ECO:0007669"/>
    <property type="project" value="InterPro"/>
</dbReference>
<dbReference type="GO" id="GO:0005524">
    <property type="term" value="F:ATP binding"/>
    <property type="evidence" value="ECO:0007669"/>
    <property type="project" value="InterPro"/>
</dbReference>
<dbReference type="Pfam" id="PF03989">
    <property type="entry name" value="DNA_gyraseA_C"/>
    <property type="match status" value="1"/>
</dbReference>
<dbReference type="GO" id="GO:0003677">
    <property type="term" value="F:DNA binding"/>
    <property type="evidence" value="ECO:0007669"/>
    <property type="project" value="InterPro"/>
</dbReference>